<dbReference type="SUPFAM" id="SSF53613">
    <property type="entry name" value="Ribokinase-like"/>
    <property type="match status" value="1"/>
</dbReference>
<reference evidence="4" key="1">
    <citation type="submission" date="2020-09" db="EMBL/GenBank/DDBJ databases">
        <title>Novel species of Mucilaginibacter isolated from a glacier on the Tibetan Plateau.</title>
        <authorList>
            <person name="Liu Q."/>
            <person name="Xin Y.-H."/>
        </authorList>
    </citation>
    <scope>NUCLEOTIDE SEQUENCE</scope>
    <source>
        <strain evidence="4">ZB1P21</strain>
    </source>
</reference>
<protein>
    <submittedName>
        <fullName evidence="4">D-glycero-beta-D-manno-heptose-7-phosphate kinase</fullName>
    </submittedName>
</protein>
<dbReference type="Pfam" id="PF00294">
    <property type="entry name" value="PfkB"/>
    <property type="match status" value="1"/>
</dbReference>
<dbReference type="AlphaFoldDB" id="A0A926RZP1"/>
<keyword evidence="2 4" id="KW-0418">Kinase</keyword>
<name>A0A926RZP1_9SPHI</name>
<evidence type="ECO:0000313" key="4">
    <source>
        <dbReference type="EMBL" id="MBD1392065.1"/>
    </source>
</evidence>
<evidence type="ECO:0000256" key="2">
    <source>
        <dbReference type="ARBA" id="ARBA00022777"/>
    </source>
</evidence>
<dbReference type="CDD" id="cd01172">
    <property type="entry name" value="RfaE_like"/>
    <property type="match status" value="1"/>
</dbReference>
<gene>
    <name evidence="4" type="primary">rfaE1</name>
    <name evidence="4" type="ORF">IDJ76_03035</name>
</gene>
<dbReference type="InterPro" id="IPR011611">
    <property type="entry name" value="PfkB_dom"/>
</dbReference>
<feature type="domain" description="Carbohydrate kinase PfkB" evidence="3">
    <location>
        <begin position="10"/>
        <end position="305"/>
    </location>
</feature>
<dbReference type="NCBIfam" id="TIGR02198">
    <property type="entry name" value="rfaE_dom_I"/>
    <property type="match status" value="1"/>
</dbReference>
<dbReference type="GO" id="GO:0033785">
    <property type="term" value="F:heptose 7-phosphate kinase activity"/>
    <property type="evidence" value="ECO:0007669"/>
    <property type="project" value="TreeGrafter"/>
</dbReference>
<dbReference type="GO" id="GO:0033786">
    <property type="term" value="F:heptose-1-phosphate adenylyltransferase activity"/>
    <property type="evidence" value="ECO:0007669"/>
    <property type="project" value="TreeGrafter"/>
</dbReference>
<comment type="caution">
    <text evidence="4">The sequence shown here is derived from an EMBL/GenBank/DDBJ whole genome shotgun (WGS) entry which is preliminary data.</text>
</comment>
<dbReference type="PANTHER" id="PTHR46969:SF1">
    <property type="entry name" value="BIFUNCTIONAL PROTEIN HLDE"/>
    <property type="match status" value="1"/>
</dbReference>
<dbReference type="GO" id="GO:0005829">
    <property type="term" value="C:cytosol"/>
    <property type="evidence" value="ECO:0007669"/>
    <property type="project" value="TreeGrafter"/>
</dbReference>
<dbReference type="EMBL" id="JACWMX010000001">
    <property type="protein sequence ID" value="MBD1392065.1"/>
    <property type="molecule type" value="Genomic_DNA"/>
</dbReference>
<evidence type="ECO:0000313" key="5">
    <source>
        <dbReference type="Proteomes" id="UP000619078"/>
    </source>
</evidence>
<sequence length="317" mass="33472">MNYNINSNARILIVGDIMLDHYIYGNCNRISPEAPVPVVEITRESYTLGGAGNVLENLNALNCHADIIAVVGRDDNAAIVAGKLADCGSRADALIYDAARCTTVKTRVLSSNHQMIRLDRECADAVRDDVADQISALLKQHAGEIDILILSDYNKGLLTPTVLAEVVAICKAAGVKTIVDPKGLDFSKYQGASIIKPNRKEASLATGIAIHDQDSLERACIKIKETTGCEAVVVTMSEDGIAIYENEQLSIIPTKALGVVDVTGAGDTVIASIAIALASGYSLTEACDFANHAAAIVVSKVGSATATLAEINQMFQA</sequence>
<evidence type="ECO:0000259" key="3">
    <source>
        <dbReference type="Pfam" id="PF00294"/>
    </source>
</evidence>
<proteinExistence type="predicted"/>
<accession>A0A926RZP1</accession>
<dbReference type="RefSeq" id="WP_191160582.1">
    <property type="nucleotide sequence ID" value="NZ_JACWMX010000001.1"/>
</dbReference>
<keyword evidence="5" id="KW-1185">Reference proteome</keyword>
<dbReference type="Proteomes" id="UP000619078">
    <property type="component" value="Unassembled WGS sequence"/>
</dbReference>
<keyword evidence="1" id="KW-0808">Transferase</keyword>
<evidence type="ECO:0000256" key="1">
    <source>
        <dbReference type="ARBA" id="ARBA00022679"/>
    </source>
</evidence>
<dbReference type="GO" id="GO:0016773">
    <property type="term" value="F:phosphotransferase activity, alcohol group as acceptor"/>
    <property type="evidence" value="ECO:0007669"/>
    <property type="project" value="InterPro"/>
</dbReference>
<organism evidence="4 5">
    <name type="scientific">Mucilaginibacter glaciei</name>
    <dbReference type="NCBI Taxonomy" id="2772109"/>
    <lineage>
        <taxon>Bacteria</taxon>
        <taxon>Pseudomonadati</taxon>
        <taxon>Bacteroidota</taxon>
        <taxon>Sphingobacteriia</taxon>
        <taxon>Sphingobacteriales</taxon>
        <taxon>Sphingobacteriaceae</taxon>
        <taxon>Mucilaginibacter</taxon>
    </lineage>
</organism>
<dbReference type="Gene3D" id="3.40.1190.20">
    <property type="match status" value="1"/>
</dbReference>
<dbReference type="InterPro" id="IPR029056">
    <property type="entry name" value="Ribokinase-like"/>
</dbReference>
<dbReference type="PANTHER" id="PTHR46969">
    <property type="entry name" value="BIFUNCTIONAL PROTEIN HLDE"/>
    <property type="match status" value="1"/>
</dbReference>
<dbReference type="InterPro" id="IPR011913">
    <property type="entry name" value="RfaE_dom_I"/>
</dbReference>